<dbReference type="EMBL" id="PCGW01000018">
    <property type="protein sequence ID" value="PHO20058.1"/>
    <property type="molecule type" value="Genomic_DNA"/>
</dbReference>
<evidence type="ECO:0000313" key="2">
    <source>
        <dbReference type="Proteomes" id="UP000226080"/>
    </source>
</evidence>
<keyword evidence="2" id="KW-1185">Reference proteome</keyword>
<dbReference type="RefSeq" id="WP_005543168.1">
    <property type="nucleotide sequence ID" value="NZ_JABJZE010000031.1"/>
</dbReference>
<name>A0A2G1DNI5_AGGAC</name>
<protein>
    <submittedName>
        <fullName evidence="1">DUF1834 domain-containing protein</fullName>
    </submittedName>
</protein>
<accession>A0A2G1DNI5</accession>
<sequence length="144" mass="15910">MSNIAKTSDALQARIRALCGDMLHEVTSHPGHWDDSAVARIVSNPPAVYTAWLGHMPGENPHIVQARWAVYVVANVLDGQREDDVGIYQLVERLSAGLHRYPLKPSGTFELLSVQNLWSDTQSGMGVAVYGMYFKAPMPSYERG</sequence>
<comment type="caution">
    <text evidence="1">The sequence shown here is derived from an EMBL/GenBank/DDBJ whole genome shotgun (WGS) entry which is preliminary data.</text>
</comment>
<reference evidence="1 2" key="1">
    <citation type="submission" date="2017-10" db="EMBL/GenBank/DDBJ databases">
        <title>Draft genome sequences of Aggregatibacter actinomycetemcomitans strains 310a and 310b.</title>
        <authorList>
            <person name="May A.C."/>
            <person name="Ohta H."/>
            <person name="Maeda H."/>
            <person name="Kokeguchi S."/>
            <person name="Cugini C."/>
        </authorList>
    </citation>
    <scope>NUCLEOTIDE SEQUENCE [LARGE SCALE GENOMIC DNA]</scope>
    <source>
        <strain evidence="1 2">310b</strain>
    </source>
</reference>
<dbReference type="Pfam" id="PF08873">
    <property type="entry name" value="Phage_Mu_Gp37"/>
    <property type="match status" value="1"/>
</dbReference>
<gene>
    <name evidence="1" type="ORF">CQR80_08960</name>
</gene>
<proteinExistence type="predicted"/>
<evidence type="ECO:0000313" key="1">
    <source>
        <dbReference type="EMBL" id="PHO20058.1"/>
    </source>
</evidence>
<dbReference type="InterPro" id="IPR014972">
    <property type="entry name" value="Phage_Mu_Gp37"/>
</dbReference>
<dbReference type="Proteomes" id="UP000226080">
    <property type="component" value="Unassembled WGS sequence"/>
</dbReference>
<organism evidence="1 2">
    <name type="scientific">Aggregatibacter actinomycetemcomitans</name>
    <name type="common">Actinobacillus actinomycetemcomitans</name>
    <name type="synonym">Haemophilus actinomycetemcomitans</name>
    <dbReference type="NCBI Taxonomy" id="714"/>
    <lineage>
        <taxon>Bacteria</taxon>
        <taxon>Pseudomonadati</taxon>
        <taxon>Pseudomonadota</taxon>
        <taxon>Gammaproteobacteria</taxon>
        <taxon>Pasteurellales</taxon>
        <taxon>Pasteurellaceae</taxon>
        <taxon>Aggregatibacter</taxon>
    </lineage>
</organism>